<keyword evidence="13" id="KW-1185">Reference proteome</keyword>
<evidence type="ECO:0000256" key="8">
    <source>
        <dbReference type="ARBA" id="ARBA00023239"/>
    </source>
</evidence>
<evidence type="ECO:0000256" key="5">
    <source>
        <dbReference type="ARBA" id="ARBA00011271"/>
    </source>
</evidence>
<evidence type="ECO:0000256" key="9">
    <source>
        <dbReference type="ARBA" id="ARBA00023304"/>
    </source>
</evidence>
<reference evidence="12 13" key="1">
    <citation type="submission" date="2018-09" db="EMBL/GenBank/DDBJ databases">
        <authorList>
            <person name="Zhu H."/>
        </authorList>
    </citation>
    <scope>NUCLEOTIDE SEQUENCE [LARGE SCALE GENOMIC DNA]</scope>
    <source>
        <strain evidence="12 13">K2R01-6</strain>
    </source>
</reference>
<evidence type="ECO:0000256" key="6">
    <source>
        <dbReference type="ARBA" id="ARBA00022430"/>
    </source>
</evidence>
<name>A0A418WJP3_9SPHN</name>
<proteinExistence type="inferred from homology"/>
<evidence type="ECO:0000256" key="1">
    <source>
        <dbReference type="ARBA" id="ARBA00000491"/>
    </source>
</evidence>
<dbReference type="SUPFAM" id="SSF52016">
    <property type="entry name" value="LeuD/IlvD-like"/>
    <property type="match status" value="1"/>
</dbReference>
<keyword evidence="9 10" id="KW-0100">Branched-chain amino acid biosynthesis</keyword>
<dbReference type="NCBIfam" id="NF002458">
    <property type="entry name" value="PRK01641.1"/>
    <property type="match status" value="1"/>
</dbReference>
<dbReference type="InterPro" id="IPR050075">
    <property type="entry name" value="LeuD"/>
</dbReference>
<dbReference type="AlphaFoldDB" id="A0A418WJP3"/>
<evidence type="ECO:0000259" key="11">
    <source>
        <dbReference type="Pfam" id="PF00694"/>
    </source>
</evidence>
<protein>
    <recommendedName>
        <fullName evidence="10">3-isopropylmalate dehydratase small subunit</fullName>
        <ecNumber evidence="10">4.2.1.33</ecNumber>
    </recommendedName>
    <alternativeName>
        <fullName evidence="10">Alpha-IPM isomerase</fullName>
        <shortName evidence="10">IPMI</shortName>
    </alternativeName>
    <alternativeName>
        <fullName evidence="10">Isopropylmalate isomerase</fullName>
    </alternativeName>
</protein>
<evidence type="ECO:0000256" key="7">
    <source>
        <dbReference type="ARBA" id="ARBA00022605"/>
    </source>
</evidence>
<dbReference type="GO" id="GO:0009316">
    <property type="term" value="C:3-isopropylmalate dehydratase complex"/>
    <property type="evidence" value="ECO:0007669"/>
    <property type="project" value="InterPro"/>
</dbReference>
<dbReference type="PANTHER" id="PTHR43345">
    <property type="entry name" value="3-ISOPROPYLMALATE DEHYDRATASE SMALL SUBUNIT 2-RELATED-RELATED"/>
    <property type="match status" value="1"/>
</dbReference>
<evidence type="ECO:0000256" key="2">
    <source>
        <dbReference type="ARBA" id="ARBA00002695"/>
    </source>
</evidence>
<dbReference type="PANTHER" id="PTHR43345:SF5">
    <property type="entry name" value="3-ISOPROPYLMALATE DEHYDRATASE SMALL SUBUNIT"/>
    <property type="match status" value="1"/>
</dbReference>
<dbReference type="OrthoDB" id="9777465at2"/>
<dbReference type="EMBL" id="QYUM01000003">
    <property type="protein sequence ID" value="RJF90266.1"/>
    <property type="molecule type" value="Genomic_DNA"/>
</dbReference>
<dbReference type="Proteomes" id="UP000286100">
    <property type="component" value="Unassembled WGS sequence"/>
</dbReference>
<sequence length="213" mass="23548">MTPFIRLEAIAAALPIANVDTDMLVPAKYLKTVSRSGLGRALLHGLRFDQQESEIPEFILNRDPWRASHILVTLENFGCGSSREHAPWALLDFGIRCVIAPSFADIFHANCLKNGILPVTLPRSEIDILLADSSHQNTACLIVDLVTQTILRVNGECISFKMDAASRDRLLNGLDDIDRSLGYKALIDEHEVAAMAAMPWRPFVSRARLDSLG</sequence>
<accession>A0A418WJP3</accession>
<organism evidence="12 13">
    <name type="scientific">Sphingomonas cavernae</name>
    <dbReference type="NCBI Taxonomy" id="2320861"/>
    <lineage>
        <taxon>Bacteria</taxon>
        <taxon>Pseudomonadati</taxon>
        <taxon>Pseudomonadota</taxon>
        <taxon>Alphaproteobacteria</taxon>
        <taxon>Sphingomonadales</taxon>
        <taxon>Sphingomonadaceae</taxon>
        <taxon>Sphingomonas</taxon>
    </lineage>
</organism>
<dbReference type="Gene3D" id="3.20.19.10">
    <property type="entry name" value="Aconitase, domain 4"/>
    <property type="match status" value="1"/>
</dbReference>
<comment type="function">
    <text evidence="2 10">Catalyzes the isomerization between 2-isopropylmalate and 3-isopropylmalate, via the formation of 2-isopropylmaleate.</text>
</comment>
<keyword evidence="6 10" id="KW-0432">Leucine biosynthesis</keyword>
<keyword evidence="8 10" id="KW-0456">Lyase</keyword>
<dbReference type="InterPro" id="IPR004431">
    <property type="entry name" value="3-IsopropMal_deHydase_ssu"/>
</dbReference>
<dbReference type="RefSeq" id="WP_119761329.1">
    <property type="nucleotide sequence ID" value="NZ_QYUM01000003.1"/>
</dbReference>
<dbReference type="FunFam" id="3.20.19.10:FF:000003">
    <property type="entry name" value="3-isopropylmalate dehydratase small subunit"/>
    <property type="match status" value="1"/>
</dbReference>
<dbReference type="InterPro" id="IPR000573">
    <property type="entry name" value="AconitaseA/IPMdHydase_ssu_swvl"/>
</dbReference>
<dbReference type="NCBIfam" id="TIGR00171">
    <property type="entry name" value="leuD"/>
    <property type="match status" value="1"/>
</dbReference>
<dbReference type="EC" id="4.2.1.33" evidence="10"/>
<dbReference type="InterPro" id="IPR033940">
    <property type="entry name" value="IPMI_Swivel"/>
</dbReference>
<comment type="catalytic activity">
    <reaction evidence="1 10">
        <text>(2R,3S)-3-isopropylmalate = (2S)-2-isopropylmalate</text>
        <dbReference type="Rhea" id="RHEA:32287"/>
        <dbReference type="ChEBI" id="CHEBI:1178"/>
        <dbReference type="ChEBI" id="CHEBI:35121"/>
        <dbReference type="EC" id="4.2.1.33"/>
    </reaction>
</comment>
<gene>
    <name evidence="10 12" type="primary">leuD</name>
    <name evidence="12" type="ORF">D3876_08300</name>
</gene>
<dbReference type="HAMAP" id="MF_01031">
    <property type="entry name" value="LeuD_type1"/>
    <property type="match status" value="1"/>
</dbReference>
<evidence type="ECO:0000256" key="3">
    <source>
        <dbReference type="ARBA" id="ARBA00004729"/>
    </source>
</evidence>
<feature type="domain" description="Aconitase A/isopropylmalate dehydratase small subunit swivel" evidence="11">
    <location>
        <begin position="1"/>
        <end position="123"/>
    </location>
</feature>
<dbReference type="CDD" id="cd01577">
    <property type="entry name" value="IPMI_Swivel"/>
    <property type="match status" value="1"/>
</dbReference>
<evidence type="ECO:0000313" key="12">
    <source>
        <dbReference type="EMBL" id="RJF90266.1"/>
    </source>
</evidence>
<dbReference type="GO" id="GO:0009098">
    <property type="term" value="P:L-leucine biosynthetic process"/>
    <property type="evidence" value="ECO:0007669"/>
    <property type="project" value="UniProtKB-UniRule"/>
</dbReference>
<keyword evidence="7 10" id="KW-0028">Amino-acid biosynthesis</keyword>
<comment type="similarity">
    <text evidence="4 10">Belongs to the LeuD family. LeuD type 1 subfamily.</text>
</comment>
<dbReference type="InterPro" id="IPR015928">
    <property type="entry name" value="Aconitase/3IPM_dehydase_swvl"/>
</dbReference>
<comment type="pathway">
    <text evidence="3 10">Amino-acid biosynthesis; L-leucine biosynthesis; L-leucine from 3-methyl-2-oxobutanoate: step 2/4.</text>
</comment>
<comment type="caution">
    <text evidence="12">The sequence shown here is derived from an EMBL/GenBank/DDBJ whole genome shotgun (WGS) entry which is preliminary data.</text>
</comment>
<dbReference type="GO" id="GO:0003861">
    <property type="term" value="F:3-isopropylmalate dehydratase activity"/>
    <property type="evidence" value="ECO:0007669"/>
    <property type="project" value="UniProtKB-UniRule"/>
</dbReference>
<evidence type="ECO:0000256" key="10">
    <source>
        <dbReference type="HAMAP-Rule" id="MF_01031"/>
    </source>
</evidence>
<dbReference type="UniPathway" id="UPA00048">
    <property type="reaction ID" value="UER00071"/>
</dbReference>
<evidence type="ECO:0000256" key="4">
    <source>
        <dbReference type="ARBA" id="ARBA00009845"/>
    </source>
</evidence>
<dbReference type="Pfam" id="PF00694">
    <property type="entry name" value="Aconitase_C"/>
    <property type="match status" value="1"/>
</dbReference>
<evidence type="ECO:0000313" key="13">
    <source>
        <dbReference type="Proteomes" id="UP000286100"/>
    </source>
</evidence>
<comment type="subunit">
    <text evidence="5 10">Heterodimer of LeuC and LeuD.</text>
</comment>